<dbReference type="RefSeq" id="WP_012259062.1">
    <property type="nucleotide sequence ID" value="NC_010175.1"/>
</dbReference>
<keyword evidence="2" id="KW-1185">Reference proteome</keyword>
<evidence type="ECO:0000313" key="1">
    <source>
        <dbReference type="EMBL" id="ABY36409.1"/>
    </source>
</evidence>
<evidence type="ECO:0000313" key="2">
    <source>
        <dbReference type="Proteomes" id="UP000002008"/>
    </source>
</evidence>
<dbReference type="AlphaFoldDB" id="A9WIB7"/>
<dbReference type="PATRIC" id="fig|324602.8.peg.3635"/>
<gene>
    <name evidence="1" type="ordered locus">Caur_3218</name>
</gene>
<protein>
    <submittedName>
        <fullName evidence="1">Uncharacterized protein</fullName>
    </submittedName>
</protein>
<organism evidence="1 2">
    <name type="scientific">Chloroflexus aurantiacus (strain ATCC 29366 / DSM 635 / J-10-fl)</name>
    <dbReference type="NCBI Taxonomy" id="324602"/>
    <lineage>
        <taxon>Bacteria</taxon>
        <taxon>Bacillati</taxon>
        <taxon>Chloroflexota</taxon>
        <taxon>Chloroflexia</taxon>
        <taxon>Chloroflexales</taxon>
        <taxon>Chloroflexineae</taxon>
        <taxon>Chloroflexaceae</taxon>
        <taxon>Chloroflexus</taxon>
    </lineage>
</organism>
<dbReference type="EMBL" id="CP000909">
    <property type="protein sequence ID" value="ABY36409.1"/>
    <property type="molecule type" value="Genomic_DNA"/>
</dbReference>
<dbReference type="InParanoid" id="A9WIB7"/>
<dbReference type="EnsemblBacteria" id="ABY36409">
    <property type="protein sequence ID" value="ABY36409"/>
    <property type="gene ID" value="Caur_3218"/>
</dbReference>
<dbReference type="Proteomes" id="UP000002008">
    <property type="component" value="Chromosome"/>
</dbReference>
<dbReference type="KEGG" id="cau:Caur_3218"/>
<proteinExistence type="predicted"/>
<dbReference type="HOGENOM" id="CLU_1737275_0_0_0"/>
<reference evidence="2" key="1">
    <citation type="journal article" date="2011" name="BMC Genomics">
        <title>Complete genome sequence of the filamentous anoxygenic phototrophic bacterium Chloroflexus aurantiacus.</title>
        <authorList>
            <person name="Tang K.H."/>
            <person name="Barry K."/>
            <person name="Chertkov O."/>
            <person name="Dalin E."/>
            <person name="Han C.S."/>
            <person name="Hauser L.J."/>
            <person name="Honchak B.M."/>
            <person name="Karbach L.E."/>
            <person name="Land M.L."/>
            <person name="Lapidus A."/>
            <person name="Larimer F.W."/>
            <person name="Mikhailova N."/>
            <person name="Pitluck S."/>
            <person name="Pierson B.K."/>
            <person name="Blankenship R.E."/>
        </authorList>
    </citation>
    <scope>NUCLEOTIDE SEQUENCE [LARGE SCALE GENOMIC DNA]</scope>
    <source>
        <strain evidence="2">ATCC 29366 / DSM 635 / J-10-fl</strain>
    </source>
</reference>
<accession>A9WIB7</accession>
<name>A9WIB7_CHLAA</name>
<sequence length="150" mass="16607">MWFDIPIYNGGSNLILVFAPAEPRRWYNVTALCDTDADGRLFGIELLIYEEPEIALATLQHQLHGFENVEVNDDGLLYITLRREPRPSHAGFGRDAFVGITKTGLLARVEIPWIALGAATPVADPAKALAGLTFENGYPPLYPEDPEAER</sequence>